<evidence type="ECO:0000256" key="3">
    <source>
        <dbReference type="SAM" id="MobiDB-lite"/>
    </source>
</evidence>
<dbReference type="EMBL" id="VMNI01000017">
    <property type="protein sequence ID" value="TVO73623.1"/>
    <property type="molecule type" value="Genomic_DNA"/>
</dbReference>
<organism evidence="5 6">
    <name type="scientific">Denitromonas halophila</name>
    <dbReference type="NCBI Taxonomy" id="1629404"/>
    <lineage>
        <taxon>Bacteria</taxon>
        <taxon>Pseudomonadati</taxon>
        <taxon>Pseudomonadota</taxon>
        <taxon>Betaproteobacteria</taxon>
        <taxon>Rhodocyclales</taxon>
        <taxon>Zoogloeaceae</taxon>
        <taxon>Denitromonas</taxon>
    </lineage>
</organism>
<evidence type="ECO:0000313" key="6">
    <source>
        <dbReference type="Proteomes" id="UP000318349"/>
    </source>
</evidence>
<dbReference type="PROSITE" id="PS51257">
    <property type="entry name" value="PROKAR_LIPOPROTEIN"/>
    <property type="match status" value="1"/>
</dbReference>
<gene>
    <name evidence="5" type="ORF">FHP89_16455</name>
</gene>
<evidence type="ECO:0000313" key="5">
    <source>
        <dbReference type="EMBL" id="TVO73623.1"/>
    </source>
</evidence>
<dbReference type="AlphaFoldDB" id="A0A557RD83"/>
<feature type="domain" description="PilY1 beta-propeller" evidence="4">
    <location>
        <begin position="619"/>
        <end position="976"/>
    </location>
</feature>
<evidence type="ECO:0000256" key="2">
    <source>
        <dbReference type="ARBA" id="ARBA00022837"/>
    </source>
</evidence>
<dbReference type="Pfam" id="PF05567">
    <property type="entry name" value="T4P_PilY1"/>
    <property type="match status" value="1"/>
</dbReference>
<evidence type="ECO:0000256" key="1">
    <source>
        <dbReference type="ARBA" id="ARBA00022723"/>
    </source>
</evidence>
<proteinExistence type="predicted"/>
<keyword evidence="1" id="KW-0479">Metal-binding</keyword>
<accession>A0A557RD83</accession>
<sequence>MNTARAILKGVAMNTTPPKTLTPIAAAVVAACAFGLPSQALSASLAISQVPLYLGGTVEPNILFVLDDSGSMDWSFMPDGIYSNHNTKRAKSSYYNKIYYDPTATYLPPLDQDGVSRGNSSFTSAWKDGYSSSRGTNTVNLSTSFRPTWYYAGYSNEYSANSQAAFYYVFNAGNANCNGTATDDDCYTYVKVGSSEETNFANWYSYYRDRMSAAKAGVSRAFAQQGTGLRIGYGRINRSSVNVDGLSTSTIERGVRDFSDKDNFGNVTNNRKQFFDWLFAQQPTGSTPLRRALDAAGDYYEWQDSRGAASTTPGVSGGKDLSCRQNFTILTTDGYWTDGSYYEAATSGARQNNDGNNGPLITGPNSATYQYAPVGPFKDSWSNNLADIAMYYWNRDLRSDLTNNVPVSTDDPAFWQHMVTFGVGLGVEGTISSTTAFAAIATKTDPGWPSPTSSDPAKIDDLLHASLNGRGEFFSAKDPQTFANALAATLATINARTSSAATVAANSTRLSTNTLLFQARFDSGTWTGDMLAYKIDVNTGDPDTTPTWQASKQIPAFLTRSLFTINPSNGQGIPLAWASLATSQKTALNNDSTLLEWVRGDQSKEASNNGPFRTRKSIMGDVVNSDPAFVKNEDYGYSLAGSLSASERKAYIARRLTTTFQNRKGALFFGANDGIFRGLDSDTGAELFGYVPNSIMSGLPTLADPKYTHRYYVDGAPKVGDALIGSNWKTVLVGSTGAGGKGYFALNVENAHGFGASDVLWEVNDSTTGFGELGFTLGQASIGRTESGDWVAIFGNGYNSTAQKAQLFVVNISTGALIKKIDTGVGSSTTPNGLATPVVIDSDQNGSIDLIYAGDLHGNVWKFDFTGSSNSNWKVAFGGKPLFKATDGGSPAQAQPITAKVQVSKHPTKGLMVYFGTGKYFESGDNTDLSKQSLYGVQDECGIGVSGTGCGSISTTSKVARSDLLVQSITYEGSQSFKGNVWEIRQFSQNTPTVNHRGFLVDLIPPTNVKEGERILTDPILWKDRIIYVSSIPDDDACAGGGSSWIIELAPYTGGRTDHNVFDLSRDGTYGSSNEYNNKVVSGRRVVGGMIKSLGQVRDAGGKTHKYGSTSTGTIDKSTQQSDGSRRISWRQLQ</sequence>
<evidence type="ECO:0000259" key="4">
    <source>
        <dbReference type="Pfam" id="PF05567"/>
    </source>
</evidence>
<protein>
    <recommendedName>
        <fullName evidence="4">PilY1 beta-propeller domain-containing protein</fullName>
    </recommendedName>
</protein>
<dbReference type="InterPro" id="IPR019758">
    <property type="entry name" value="Pept_S26A_signal_pept_1_CS"/>
</dbReference>
<dbReference type="GO" id="GO:0016020">
    <property type="term" value="C:membrane"/>
    <property type="evidence" value="ECO:0007669"/>
    <property type="project" value="InterPro"/>
</dbReference>
<name>A0A557RD83_9RHOO</name>
<dbReference type="Proteomes" id="UP000318349">
    <property type="component" value="Unassembled WGS sequence"/>
</dbReference>
<dbReference type="PROSITE" id="PS00761">
    <property type="entry name" value="SPASE_I_3"/>
    <property type="match status" value="1"/>
</dbReference>
<feature type="compositionally biased region" description="Polar residues" evidence="3">
    <location>
        <begin position="1107"/>
        <end position="1123"/>
    </location>
</feature>
<feature type="region of interest" description="Disordered" evidence="3">
    <location>
        <begin position="1099"/>
        <end position="1134"/>
    </location>
</feature>
<comment type="caution">
    <text evidence="5">The sequence shown here is derived from an EMBL/GenBank/DDBJ whole genome shotgun (WGS) entry which is preliminary data.</text>
</comment>
<reference evidence="5 6" key="1">
    <citation type="submission" date="2019-07" db="EMBL/GenBank/DDBJ databases">
        <title>The pathways for chlorine oxyanion respiration interact through the shared metabolite chlorate.</title>
        <authorList>
            <person name="Barnum T.P."/>
            <person name="Cheng Y."/>
            <person name="Hill K.A."/>
            <person name="Lucas L.N."/>
            <person name="Carlson H.K."/>
            <person name="Coates J.D."/>
        </authorList>
    </citation>
    <scope>NUCLEOTIDE SEQUENCE [LARGE SCALE GENOMIC DNA]</scope>
    <source>
        <strain evidence="5 6">SFB-1</strain>
    </source>
</reference>
<keyword evidence="2" id="KW-0106">Calcium</keyword>
<dbReference type="InterPro" id="IPR008707">
    <property type="entry name" value="B-propeller_PilY1"/>
</dbReference>
<dbReference type="GO" id="GO:0004252">
    <property type="term" value="F:serine-type endopeptidase activity"/>
    <property type="evidence" value="ECO:0007669"/>
    <property type="project" value="InterPro"/>
</dbReference>
<dbReference type="GO" id="GO:0046872">
    <property type="term" value="F:metal ion binding"/>
    <property type="evidence" value="ECO:0007669"/>
    <property type="project" value="UniProtKB-KW"/>
</dbReference>